<dbReference type="NCBIfam" id="TIGR00059">
    <property type="entry name" value="L17"/>
    <property type="match status" value="1"/>
</dbReference>
<dbReference type="InterPro" id="IPR000456">
    <property type="entry name" value="Ribosomal_bL17"/>
</dbReference>
<dbReference type="GO" id="GO:0005840">
    <property type="term" value="C:ribosome"/>
    <property type="evidence" value="ECO:0007669"/>
    <property type="project" value="UniProtKB-KW"/>
</dbReference>
<dbReference type="Proteomes" id="UP000824469">
    <property type="component" value="Unassembled WGS sequence"/>
</dbReference>
<evidence type="ECO:0000259" key="3">
    <source>
        <dbReference type="PROSITE" id="PS50879"/>
    </source>
</evidence>
<dbReference type="SUPFAM" id="SSF53098">
    <property type="entry name" value="Ribonuclease H-like"/>
    <property type="match status" value="1"/>
</dbReference>
<name>A0AA38C5X2_TAXCH</name>
<dbReference type="InterPro" id="IPR002156">
    <property type="entry name" value="RNaseH_domain"/>
</dbReference>
<dbReference type="PANTHER" id="PTHR48475:SF1">
    <property type="entry name" value="RNASE H TYPE-1 DOMAIN-CONTAINING PROTEIN"/>
    <property type="match status" value="1"/>
</dbReference>
<feature type="compositionally biased region" description="Polar residues" evidence="2">
    <location>
        <begin position="540"/>
        <end position="549"/>
    </location>
</feature>
<dbReference type="Pfam" id="PF17919">
    <property type="entry name" value="RT_RNaseH_2"/>
    <property type="match status" value="1"/>
</dbReference>
<dbReference type="InterPro" id="IPR043502">
    <property type="entry name" value="DNA/RNA_pol_sf"/>
</dbReference>
<dbReference type="InterPro" id="IPR041577">
    <property type="entry name" value="RT_RNaseH_2"/>
</dbReference>
<dbReference type="GO" id="GO:0004523">
    <property type="term" value="F:RNA-DNA hybrid ribonuclease activity"/>
    <property type="evidence" value="ECO:0007669"/>
    <property type="project" value="InterPro"/>
</dbReference>
<feature type="non-terminal residue" evidence="4">
    <location>
        <position position="1"/>
    </location>
</feature>
<dbReference type="InterPro" id="IPR012337">
    <property type="entry name" value="RNaseH-like_sf"/>
</dbReference>
<dbReference type="PANTHER" id="PTHR48475">
    <property type="entry name" value="RIBONUCLEASE H"/>
    <property type="match status" value="1"/>
</dbReference>
<keyword evidence="5" id="KW-1185">Reference proteome</keyword>
<dbReference type="OMA" id="THSIRIC"/>
<keyword evidence="1" id="KW-0687">Ribonucleoprotein</keyword>
<dbReference type="AlphaFoldDB" id="A0AA38C5X2"/>
<protein>
    <recommendedName>
        <fullName evidence="3">RNase H type-1 domain-containing protein</fullName>
    </recommendedName>
</protein>
<proteinExistence type="inferred from homology"/>
<feature type="domain" description="RNase H type-1" evidence="3">
    <location>
        <begin position="335"/>
        <end position="468"/>
    </location>
</feature>
<dbReference type="InterPro" id="IPR000477">
    <property type="entry name" value="RT_dom"/>
</dbReference>
<dbReference type="GO" id="GO:0003735">
    <property type="term" value="F:structural constituent of ribosome"/>
    <property type="evidence" value="ECO:0007669"/>
    <property type="project" value="InterPro"/>
</dbReference>
<keyword evidence="1" id="KW-0689">Ribosomal protein</keyword>
<dbReference type="GO" id="GO:0003676">
    <property type="term" value="F:nucleic acid binding"/>
    <property type="evidence" value="ECO:0007669"/>
    <property type="project" value="InterPro"/>
</dbReference>
<feature type="region of interest" description="Disordered" evidence="2">
    <location>
        <begin position="521"/>
        <end position="549"/>
    </location>
</feature>
<evidence type="ECO:0000256" key="1">
    <source>
        <dbReference type="RuleBase" id="RU000660"/>
    </source>
</evidence>
<reference evidence="4 5" key="1">
    <citation type="journal article" date="2021" name="Nat. Plants">
        <title>The Taxus genome provides insights into paclitaxel biosynthesis.</title>
        <authorList>
            <person name="Xiong X."/>
            <person name="Gou J."/>
            <person name="Liao Q."/>
            <person name="Li Y."/>
            <person name="Zhou Q."/>
            <person name="Bi G."/>
            <person name="Li C."/>
            <person name="Du R."/>
            <person name="Wang X."/>
            <person name="Sun T."/>
            <person name="Guo L."/>
            <person name="Liang H."/>
            <person name="Lu P."/>
            <person name="Wu Y."/>
            <person name="Zhang Z."/>
            <person name="Ro D.K."/>
            <person name="Shang Y."/>
            <person name="Huang S."/>
            <person name="Yan J."/>
        </authorList>
    </citation>
    <scope>NUCLEOTIDE SEQUENCE [LARGE SCALE GENOMIC DNA]</scope>
    <source>
        <strain evidence="4">Ta-2019</strain>
    </source>
</reference>
<gene>
    <name evidence="4" type="ORF">KI387_040314</name>
</gene>
<evidence type="ECO:0000313" key="5">
    <source>
        <dbReference type="Proteomes" id="UP000824469"/>
    </source>
</evidence>
<dbReference type="GO" id="GO:0006412">
    <property type="term" value="P:translation"/>
    <property type="evidence" value="ECO:0007669"/>
    <property type="project" value="InterPro"/>
</dbReference>
<dbReference type="SUPFAM" id="SSF64263">
    <property type="entry name" value="Prokaryotic ribosomal protein L17"/>
    <property type="match status" value="1"/>
</dbReference>
<dbReference type="Gene3D" id="3.90.1030.10">
    <property type="entry name" value="Ribosomal protein L17"/>
    <property type="match status" value="1"/>
</dbReference>
<evidence type="ECO:0000256" key="2">
    <source>
        <dbReference type="SAM" id="MobiDB-lite"/>
    </source>
</evidence>
<dbReference type="InterPro" id="IPR043128">
    <property type="entry name" value="Rev_trsase/Diguanyl_cyclase"/>
</dbReference>
<organism evidence="4 5">
    <name type="scientific">Taxus chinensis</name>
    <name type="common">Chinese yew</name>
    <name type="synonym">Taxus wallichiana var. chinensis</name>
    <dbReference type="NCBI Taxonomy" id="29808"/>
    <lineage>
        <taxon>Eukaryota</taxon>
        <taxon>Viridiplantae</taxon>
        <taxon>Streptophyta</taxon>
        <taxon>Embryophyta</taxon>
        <taxon>Tracheophyta</taxon>
        <taxon>Spermatophyta</taxon>
        <taxon>Pinopsida</taxon>
        <taxon>Pinidae</taxon>
        <taxon>Conifers II</taxon>
        <taxon>Cupressales</taxon>
        <taxon>Taxaceae</taxon>
        <taxon>Taxus</taxon>
    </lineage>
</organism>
<dbReference type="PROSITE" id="PS50879">
    <property type="entry name" value="RNASE_H_1"/>
    <property type="match status" value="1"/>
</dbReference>
<dbReference type="EMBL" id="JAHRHJ020000077">
    <property type="protein sequence ID" value="KAH9294482.1"/>
    <property type="molecule type" value="Genomic_DNA"/>
</dbReference>
<dbReference type="CDD" id="cd01647">
    <property type="entry name" value="RT_LTR"/>
    <property type="match status" value="1"/>
</dbReference>
<evidence type="ECO:0000313" key="4">
    <source>
        <dbReference type="EMBL" id="KAH9294482.1"/>
    </source>
</evidence>
<accession>A0AA38C5X2</accession>
<dbReference type="SUPFAM" id="SSF56672">
    <property type="entry name" value="DNA/RNA polymerases"/>
    <property type="match status" value="1"/>
</dbReference>
<dbReference type="CDD" id="cd09274">
    <property type="entry name" value="RNase_HI_RT_Ty3"/>
    <property type="match status" value="1"/>
</dbReference>
<comment type="caution">
    <text evidence="4">The sequence shown here is derived from an EMBL/GenBank/DDBJ whole genome shotgun (WGS) entry which is preliminary data.</text>
</comment>
<dbReference type="CDD" id="cd09279">
    <property type="entry name" value="RNase_HI_like"/>
    <property type="match status" value="1"/>
</dbReference>
<dbReference type="Gene3D" id="3.30.70.270">
    <property type="match status" value="1"/>
</dbReference>
<dbReference type="GO" id="GO:1990904">
    <property type="term" value="C:ribonucleoprotein complex"/>
    <property type="evidence" value="ECO:0007669"/>
    <property type="project" value="UniProtKB-KW"/>
</dbReference>
<dbReference type="Gene3D" id="3.10.10.10">
    <property type="entry name" value="HIV Type 1 Reverse Transcriptase, subunit A, domain 1"/>
    <property type="match status" value="1"/>
</dbReference>
<dbReference type="InterPro" id="IPR036373">
    <property type="entry name" value="Ribosomal_bL17_sf"/>
</dbReference>
<comment type="similarity">
    <text evidence="1">Belongs to the bacterial ribosomal protein bL17 family.</text>
</comment>
<dbReference type="Pfam" id="PF01196">
    <property type="entry name" value="Ribosomal_L17"/>
    <property type="match status" value="1"/>
</dbReference>
<dbReference type="Pfam" id="PF00078">
    <property type="entry name" value="RVT_1"/>
    <property type="match status" value="1"/>
</dbReference>
<dbReference type="Gene3D" id="3.10.20.370">
    <property type="match status" value="1"/>
</dbReference>
<sequence>MPGLDPSLVAHHLVVHPDVKPVKQKLCKMHPQVALLVKAELKKLLEVDFIKPIDYSAWISNIVPVTKKTHSIRICTDFRDINKACPKDDFPLPNIDMIVDSTTGHEILSLMDGFSGYNQIRIAEGDQHKTTFTTPWGTICYKLADKCHHFNQLLKKDAQFHWNHDCQDSFAKLKEYLSSPPILMSPVADKPMLLYTSTTEHAIGALLAQHNDQAKEHVVYYLSRTLIEHEVCYSQIKKVCLAVAFAFHKLRHYLLNHTTKLIAKIDPLKYLLSRPILTGRMSSWVVLLSEFDVEFVPQKAIKGQALADQLAEAPLPGTEPLQFSFPDEDILHIDIAPAWTLFFDGSCNLHGSGAGIFLITPSGHVIPKSFHLAFPCTNNITEYEALIVGLKLAISRNLTELAVFGDSLLIIKQVTMNTRTMVSQLVKHERIETTVAKAKEVRRLAENMVQLGKKGTDSAKKFARGFLRGDDVIHKVFTEFAYRYKNRAGGYTRLLRTRIRQGDAAEMAYIEFVDRENELRQAKPAVSPTKGLSMDPWTKSRLSQQWAPE</sequence>